<dbReference type="SUPFAM" id="SSF54523">
    <property type="entry name" value="Pili subunits"/>
    <property type="match status" value="1"/>
</dbReference>
<name>A0ABN1CR69_9BURK</name>
<evidence type="ECO:0000313" key="2">
    <source>
        <dbReference type="EMBL" id="GAA0523365.1"/>
    </source>
</evidence>
<dbReference type="Proteomes" id="UP001501706">
    <property type="component" value="Unassembled WGS sequence"/>
</dbReference>
<dbReference type="RefSeq" id="WP_343928277.1">
    <property type="nucleotide sequence ID" value="NZ_BAAAEN010000022.1"/>
</dbReference>
<proteinExistence type="predicted"/>
<dbReference type="EMBL" id="BAAAEN010000022">
    <property type="protein sequence ID" value="GAA0523365.1"/>
    <property type="molecule type" value="Genomic_DNA"/>
</dbReference>
<keyword evidence="1" id="KW-0472">Membrane</keyword>
<keyword evidence="1" id="KW-1133">Transmembrane helix</keyword>
<evidence type="ECO:0000313" key="3">
    <source>
        <dbReference type="Proteomes" id="UP001501706"/>
    </source>
</evidence>
<accession>A0ABN1CR69</accession>
<organism evidence="2 3">
    <name type="scientific">Pigmentiphaga daeguensis</name>
    <dbReference type="NCBI Taxonomy" id="414049"/>
    <lineage>
        <taxon>Bacteria</taxon>
        <taxon>Pseudomonadati</taxon>
        <taxon>Pseudomonadota</taxon>
        <taxon>Betaproteobacteria</taxon>
        <taxon>Burkholderiales</taxon>
        <taxon>Alcaligenaceae</taxon>
        <taxon>Pigmentiphaga</taxon>
    </lineage>
</organism>
<keyword evidence="3" id="KW-1185">Reference proteome</keyword>
<evidence type="ECO:0008006" key="4">
    <source>
        <dbReference type="Google" id="ProtNLM"/>
    </source>
</evidence>
<feature type="transmembrane region" description="Helical" evidence="1">
    <location>
        <begin position="21"/>
        <end position="40"/>
    </location>
</feature>
<dbReference type="InterPro" id="IPR045584">
    <property type="entry name" value="Pilin-like"/>
</dbReference>
<protein>
    <recommendedName>
        <fullName evidence="4">Prepilin-type N-terminal cleavage/methylation domain-containing protein</fullName>
    </recommendedName>
</protein>
<sequence>MSHTTALHAAPAARAARQRGWTLIELAIAASIAMVLAVLAGSRLVREVDDAAAQATGTYLLAIKGAMDGYLVRHYDALAGGAPVAGVAQAFAPTLAELREAGLLQRGFPDRTPFNQAVAIRVERSGSCPGTGCRVDALVHTATPLRAPGASEPDPGILAQVVMATAGYGAAAYPDQPALMRGATHVLPNPLGATAGVVGALASLDTTLFQQFVRMRDSRNPDLQGSLDVRGGVRLHDSLALRGTAGDCLTATNTGVLTVQCAGVLQTKTGLFRADNGSIVQIDPVSGIVASQRVRAAAGLSTDRGSIFDAADAQPTLRVNTGQMIVATGAGLALSVVGRDLVGHAGVSVDRLGVREVAAANTPCLSRISTEAGANAEFARTSAGGLLVCAGGTWRELAAMASTGTACAPNGAFATDSASGTGLVCRLGVWMRADDLLSSYVMAGSQIVASGDTVQKPACGRLGTAAGTPLIYLLPQIESSKASSFTRKAVDAGTGWQVQLLDYDGTVLGGPAKAIAQVYCKY</sequence>
<gene>
    <name evidence="2" type="ORF">GCM10009097_46130</name>
</gene>
<evidence type="ECO:0000256" key="1">
    <source>
        <dbReference type="SAM" id="Phobius"/>
    </source>
</evidence>
<comment type="caution">
    <text evidence="2">The sequence shown here is derived from an EMBL/GenBank/DDBJ whole genome shotgun (WGS) entry which is preliminary data.</text>
</comment>
<keyword evidence="1" id="KW-0812">Transmembrane</keyword>
<reference evidence="2 3" key="1">
    <citation type="journal article" date="2019" name="Int. J. Syst. Evol. Microbiol.">
        <title>The Global Catalogue of Microorganisms (GCM) 10K type strain sequencing project: providing services to taxonomists for standard genome sequencing and annotation.</title>
        <authorList>
            <consortium name="The Broad Institute Genomics Platform"/>
            <consortium name="The Broad Institute Genome Sequencing Center for Infectious Disease"/>
            <person name="Wu L."/>
            <person name="Ma J."/>
        </authorList>
    </citation>
    <scope>NUCLEOTIDE SEQUENCE [LARGE SCALE GENOMIC DNA]</scope>
    <source>
        <strain evidence="2 3">JCM 14330</strain>
    </source>
</reference>